<dbReference type="Gene3D" id="3.30.1490.490">
    <property type="match status" value="1"/>
</dbReference>
<dbReference type="InterPro" id="IPR014898">
    <property type="entry name" value="Znf_C2H2_LYAR"/>
</dbReference>
<gene>
    <name evidence="11" type="ORF">PENSOL_c020G01209</name>
</gene>
<feature type="region of interest" description="Disordered" evidence="9">
    <location>
        <begin position="483"/>
        <end position="502"/>
    </location>
</feature>
<organism evidence="11 12">
    <name type="scientific">Penicillium solitum</name>
    <dbReference type="NCBI Taxonomy" id="60172"/>
    <lineage>
        <taxon>Eukaryota</taxon>
        <taxon>Fungi</taxon>
        <taxon>Dikarya</taxon>
        <taxon>Ascomycota</taxon>
        <taxon>Pezizomycotina</taxon>
        <taxon>Eurotiomycetes</taxon>
        <taxon>Eurotiomycetidae</taxon>
        <taxon>Eurotiales</taxon>
        <taxon>Aspergillaceae</taxon>
        <taxon>Penicillium</taxon>
    </lineage>
</organism>
<dbReference type="SUPFAM" id="SSF57667">
    <property type="entry name" value="beta-beta-alpha zinc fingers"/>
    <property type="match status" value="2"/>
</dbReference>
<accession>A0A1V6R1U0</accession>
<evidence type="ECO:0000256" key="9">
    <source>
        <dbReference type="SAM" id="MobiDB-lite"/>
    </source>
</evidence>
<keyword evidence="2" id="KW-0479">Metal-binding</keyword>
<reference evidence="12" key="1">
    <citation type="journal article" date="2017" name="Nat. Microbiol.">
        <title>Global analysis of biosynthetic gene clusters reveals vast potential of secondary metabolite production in Penicillium species.</title>
        <authorList>
            <person name="Nielsen J.C."/>
            <person name="Grijseels S."/>
            <person name="Prigent S."/>
            <person name="Ji B."/>
            <person name="Dainat J."/>
            <person name="Nielsen K.F."/>
            <person name="Frisvad J.C."/>
            <person name="Workman M."/>
            <person name="Nielsen J."/>
        </authorList>
    </citation>
    <scope>NUCLEOTIDE SEQUENCE [LARGE SCALE GENOMIC DNA]</scope>
    <source>
        <strain evidence="12">IBT 29525</strain>
    </source>
</reference>
<dbReference type="GO" id="GO:0005730">
    <property type="term" value="C:nucleolus"/>
    <property type="evidence" value="ECO:0007669"/>
    <property type="project" value="TreeGrafter"/>
</dbReference>
<evidence type="ECO:0000256" key="7">
    <source>
        <dbReference type="ARBA" id="ARBA00061084"/>
    </source>
</evidence>
<comment type="similarity">
    <text evidence="7">Belongs to the UPF0743 family.</text>
</comment>
<dbReference type="PANTHER" id="PTHR13100:SF10">
    <property type="entry name" value="CELL GROWTH-REGULATING NUCLEOLAR PROTEIN"/>
    <property type="match status" value="1"/>
</dbReference>
<dbReference type="GO" id="GO:0006364">
    <property type="term" value="P:rRNA processing"/>
    <property type="evidence" value="ECO:0007669"/>
    <property type="project" value="TreeGrafter"/>
</dbReference>
<dbReference type="Proteomes" id="UP000191612">
    <property type="component" value="Unassembled WGS sequence"/>
</dbReference>
<evidence type="ECO:0000256" key="3">
    <source>
        <dbReference type="ARBA" id="ARBA00022737"/>
    </source>
</evidence>
<dbReference type="STRING" id="60172.A0A1V6R1U0"/>
<comment type="subcellular location">
    <subcellularLocation>
        <location evidence="1">Nucleus</location>
    </subcellularLocation>
</comment>
<dbReference type="AlphaFoldDB" id="A0A1V6R1U0"/>
<dbReference type="GO" id="GO:0000122">
    <property type="term" value="P:negative regulation of transcription by RNA polymerase II"/>
    <property type="evidence" value="ECO:0007669"/>
    <property type="project" value="TreeGrafter"/>
</dbReference>
<comment type="caution">
    <text evidence="11">The sequence shown here is derived from an EMBL/GenBank/DDBJ whole genome shotgun (WGS) entry which is preliminary data.</text>
</comment>
<evidence type="ECO:0000256" key="1">
    <source>
        <dbReference type="ARBA" id="ARBA00004123"/>
    </source>
</evidence>
<evidence type="ECO:0000256" key="6">
    <source>
        <dbReference type="ARBA" id="ARBA00023242"/>
    </source>
</evidence>
<evidence type="ECO:0000259" key="10">
    <source>
        <dbReference type="Pfam" id="PF08790"/>
    </source>
</evidence>
<feature type="compositionally biased region" description="Low complexity" evidence="9">
    <location>
        <begin position="74"/>
        <end position="85"/>
    </location>
</feature>
<dbReference type="EMBL" id="MDYO01000020">
    <property type="protein sequence ID" value="OQD95440.1"/>
    <property type="molecule type" value="Genomic_DNA"/>
</dbReference>
<evidence type="ECO:0000256" key="4">
    <source>
        <dbReference type="ARBA" id="ARBA00022771"/>
    </source>
</evidence>
<feature type="compositionally biased region" description="Basic and acidic residues" evidence="9">
    <location>
        <begin position="405"/>
        <end position="422"/>
    </location>
</feature>
<feature type="compositionally biased region" description="Polar residues" evidence="9">
    <location>
        <begin position="204"/>
        <end position="213"/>
    </location>
</feature>
<dbReference type="InterPro" id="IPR036236">
    <property type="entry name" value="Znf_C2H2_sf"/>
</dbReference>
<keyword evidence="5" id="KW-0862">Zinc</keyword>
<feature type="compositionally biased region" description="Pro residues" evidence="9">
    <location>
        <begin position="94"/>
        <end position="105"/>
    </location>
</feature>
<dbReference type="GO" id="GO:0003677">
    <property type="term" value="F:DNA binding"/>
    <property type="evidence" value="ECO:0007669"/>
    <property type="project" value="InterPro"/>
</dbReference>
<keyword evidence="4 8" id="KW-0863">Zinc-finger</keyword>
<dbReference type="PROSITE" id="PS51804">
    <property type="entry name" value="ZF_C2HC_LYAR"/>
    <property type="match status" value="2"/>
</dbReference>
<sequence length="527" mass="57786">MVSFSCEACGDVLTKKKLDPHRGQCRGASFTCIDCMVHFYGLEYRAHTSCMTEAQKYQGALYKEKPQKGKKGQNNKQNPNQTPNGRQQARVEDAPPPPAPTPPPAGEVRALAPAPAPANNDKPVNVFDYLVADETPNVSKVALVEPPKEQMKMNPNAKSVFEPSESLTRVETNPNTDDEGKNYDVAYQENGFSYGAGHIPHSASPPNASTTEFVTPAPKKKKDRKTPGTVSEKKRKRGQAEVLSTPGEAVDTPMMDAPSSIINNAGTPMLNHSGLTGGLNRMMRSASPDGDDSPETSRRAYQDTSSPIKRSRRNGKEANGNGDPGLGISMKNRAGRLVSSMFGGSAVSSTNGSEAGSKAVAHARRGSSSSGDGQLEVRKSKKSHRSRADEDDSRKSKRKSSNPMDGDRPSRRLKQIDERRGSVDSSHGHQVTVYKQSRPPARTDEDLQRELGHHFLSLVASHSERGCSVNKALKRFHRDLSDEYDADRGRDNGRSRADRERRVDDEKDLFRALRLRRNDRGEIVVFI</sequence>
<evidence type="ECO:0000313" key="12">
    <source>
        <dbReference type="Proteomes" id="UP000191612"/>
    </source>
</evidence>
<feature type="domain" description="Zinc finger C2H2 LYAR-type" evidence="10">
    <location>
        <begin position="30"/>
        <end position="57"/>
    </location>
</feature>
<evidence type="ECO:0000313" key="11">
    <source>
        <dbReference type="EMBL" id="OQD95440.1"/>
    </source>
</evidence>
<evidence type="ECO:0000256" key="2">
    <source>
        <dbReference type="ARBA" id="ARBA00022723"/>
    </source>
</evidence>
<feature type="region of interest" description="Disordered" evidence="9">
    <location>
        <begin position="197"/>
        <end position="332"/>
    </location>
</feature>
<dbReference type="Pfam" id="PF08790">
    <property type="entry name" value="zf-LYAR"/>
    <property type="match status" value="1"/>
</dbReference>
<name>A0A1V6R1U0_9EURO</name>
<feature type="region of interest" description="Disordered" evidence="9">
    <location>
        <begin position="345"/>
        <end position="441"/>
    </location>
</feature>
<dbReference type="InterPro" id="IPR039999">
    <property type="entry name" value="LYAR"/>
</dbReference>
<keyword evidence="12" id="KW-1185">Reference proteome</keyword>
<keyword evidence="3" id="KW-0677">Repeat</keyword>
<keyword evidence="6" id="KW-0539">Nucleus</keyword>
<dbReference type="PANTHER" id="PTHR13100">
    <property type="entry name" value="CELL GROWTH-REGULATING NUCLEOLAR PROTEIN LYAR"/>
    <property type="match status" value="1"/>
</dbReference>
<feature type="compositionally biased region" description="Polar residues" evidence="9">
    <location>
        <begin position="423"/>
        <end position="435"/>
    </location>
</feature>
<dbReference type="GO" id="GO:0008270">
    <property type="term" value="F:zinc ion binding"/>
    <property type="evidence" value="ECO:0007669"/>
    <property type="project" value="UniProtKB-KW"/>
</dbReference>
<dbReference type="FunFam" id="3.30.1490.490:FF:000001">
    <property type="entry name" value="cell growth-regulating nucleolar protein-like"/>
    <property type="match status" value="1"/>
</dbReference>
<proteinExistence type="inferred from homology"/>
<evidence type="ECO:0000256" key="5">
    <source>
        <dbReference type="ARBA" id="ARBA00022833"/>
    </source>
</evidence>
<protein>
    <recommendedName>
        <fullName evidence="10">Zinc finger C2H2 LYAR-type domain-containing protein</fullName>
    </recommendedName>
</protein>
<evidence type="ECO:0000256" key="8">
    <source>
        <dbReference type="PROSITE-ProRule" id="PRU01145"/>
    </source>
</evidence>
<feature type="region of interest" description="Disordered" evidence="9">
    <location>
        <begin position="64"/>
        <end position="121"/>
    </location>
</feature>